<dbReference type="InterPro" id="IPR009057">
    <property type="entry name" value="Homeodomain-like_sf"/>
</dbReference>
<keyword evidence="4" id="KW-1185">Reference proteome</keyword>
<dbReference type="InterPro" id="IPR000281">
    <property type="entry name" value="HTH_RpiR"/>
</dbReference>
<protein>
    <submittedName>
        <fullName evidence="3">MurR/RpiR family transcriptional regulator</fullName>
    </submittedName>
</protein>
<dbReference type="Pfam" id="PF01380">
    <property type="entry name" value="SIS"/>
    <property type="match status" value="1"/>
</dbReference>
<evidence type="ECO:0000259" key="2">
    <source>
        <dbReference type="PROSITE" id="PS51464"/>
    </source>
</evidence>
<dbReference type="SUPFAM" id="SSF53697">
    <property type="entry name" value="SIS domain"/>
    <property type="match status" value="1"/>
</dbReference>
<feature type="domain" description="SIS" evidence="2">
    <location>
        <begin position="136"/>
        <end position="274"/>
    </location>
</feature>
<proteinExistence type="predicted"/>
<dbReference type="PANTHER" id="PTHR30514:SF18">
    <property type="entry name" value="RPIR-FAMILY TRANSCRIPTIONAL REGULATOR"/>
    <property type="match status" value="1"/>
</dbReference>
<dbReference type="SUPFAM" id="SSF46689">
    <property type="entry name" value="Homeodomain-like"/>
    <property type="match status" value="1"/>
</dbReference>
<dbReference type="EMBL" id="JAVREJ010000003">
    <property type="protein sequence ID" value="MDT0349141.1"/>
    <property type="molecule type" value="Genomic_DNA"/>
</dbReference>
<dbReference type="Gene3D" id="3.40.50.10490">
    <property type="entry name" value="Glucose-6-phosphate isomerase like protein, domain 1"/>
    <property type="match status" value="1"/>
</dbReference>
<dbReference type="InterPro" id="IPR046348">
    <property type="entry name" value="SIS_dom_sf"/>
</dbReference>
<dbReference type="InterPro" id="IPR001347">
    <property type="entry name" value="SIS_dom"/>
</dbReference>
<organism evidence="3 4">
    <name type="scientific">Pseudonocardia charpentierae</name>
    <dbReference type="NCBI Taxonomy" id="3075545"/>
    <lineage>
        <taxon>Bacteria</taxon>
        <taxon>Bacillati</taxon>
        <taxon>Actinomycetota</taxon>
        <taxon>Actinomycetes</taxon>
        <taxon>Pseudonocardiales</taxon>
        <taxon>Pseudonocardiaceae</taxon>
        <taxon>Pseudonocardia</taxon>
    </lineage>
</organism>
<evidence type="ECO:0000259" key="1">
    <source>
        <dbReference type="PROSITE" id="PS51071"/>
    </source>
</evidence>
<dbReference type="InterPro" id="IPR036388">
    <property type="entry name" value="WH-like_DNA-bd_sf"/>
</dbReference>
<gene>
    <name evidence="3" type="ORF">RM445_06340</name>
</gene>
<evidence type="ECO:0000313" key="3">
    <source>
        <dbReference type="EMBL" id="MDT0349141.1"/>
    </source>
</evidence>
<comment type="caution">
    <text evidence="3">The sequence shown here is derived from an EMBL/GenBank/DDBJ whole genome shotgun (WGS) entry which is preliminary data.</text>
</comment>
<dbReference type="Gene3D" id="1.10.10.10">
    <property type="entry name" value="Winged helix-like DNA-binding domain superfamily/Winged helix DNA-binding domain"/>
    <property type="match status" value="1"/>
</dbReference>
<reference evidence="4" key="1">
    <citation type="submission" date="2023-07" db="EMBL/GenBank/DDBJ databases">
        <title>30 novel species of actinomycetes from the DSMZ collection.</title>
        <authorList>
            <person name="Nouioui I."/>
        </authorList>
    </citation>
    <scope>NUCLEOTIDE SEQUENCE [LARGE SCALE GENOMIC DNA]</scope>
    <source>
        <strain evidence="4">DSM 45834</strain>
    </source>
</reference>
<evidence type="ECO:0000313" key="4">
    <source>
        <dbReference type="Proteomes" id="UP001183202"/>
    </source>
</evidence>
<dbReference type="PROSITE" id="PS51464">
    <property type="entry name" value="SIS"/>
    <property type="match status" value="1"/>
</dbReference>
<dbReference type="Pfam" id="PF01418">
    <property type="entry name" value="HTH_6"/>
    <property type="match status" value="1"/>
</dbReference>
<feature type="domain" description="HTH rpiR-type" evidence="1">
    <location>
        <begin position="13"/>
        <end position="89"/>
    </location>
</feature>
<dbReference type="PANTHER" id="PTHR30514">
    <property type="entry name" value="GLUCOKINASE"/>
    <property type="match status" value="1"/>
</dbReference>
<accession>A0ABU2N609</accession>
<dbReference type="RefSeq" id="WP_311555120.1">
    <property type="nucleotide sequence ID" value="NZ_JAVREJ010000003.1"/>
</dbReference>
<sequence>MSDGVDGAAGGPRTVADATERAMGRLSAAERRVARALLADYPSAGLSTVAELAERARVSPPTVVRFAQRVGLPGFAALQAALRDELTHRSTGSLGRVPTQTPPGSAAAAVLRRGRQQTAQALECLEHLSPDALDAAVALLADPGRRLVLSGGRFSRLLATHLALYLEQVRPGVVEMNDPTGRDLAMMIDLRRRDVLVLFDVARYERAAVDLARSARRARATVLLITDDAVCPAAAEADVVLAVSSNADRAFGSMAGAFLLTELLVPPVTERLGDSALTRLARWERHRAEELLP</sequence>
<name>A0ABU2N609_9PSEU</name>
<dbReference type="InterPro" id="IPR047640">
    <property type="entry name" value="RpiR-like"/>
</dbReference>
<dbReference type="PROSITE" id="PS51071">
    <property type="entry name" value="HTH_RPIR"/>
    <property type="match status" value="1"/>
</dbReference>
<dbReference type="Proteomes" id="UP001183202">
    <property type="component" value="Unassembled WGS sequence"/>
</dbReference>